<dbReference type="Gene3D" id="3.30.70.1820">
    <property type="entry name" value="L1 transposable element, RRM domain"/>
    <property type="match status" value="1"/>
</dbReference>
<name>A0AAW1L487_POPJA</name>
<evidence type="ECO:0000256" key="1">
    <source>
        <dbReference type="SAM" id="Coils"/>
    </source>
</evidence>
<evidence type="ECO:0008006" key="4">
    <source>
        <dbReference type="Google" id="ProtNLM"/>
    </source>
</evidence>
<evidence type="ECO:0000313" key="2">
    <source>
        <dbReference type="EMBL" id="KAK9729317.1"/>
    </source>
</evidence>
<keyword evidence="3" id="KW-1185">Reference proteome</keyword>
<keyword evidence="1" id="KW-0175">Coiled coil</keyword>
<comment type="caution">
    <text evidence="2">The sequence shown here is derived from an EMBL/GenBank/DDBJ whole genome shotgun (WGS) entry which is preliminary data.</text>
</comment>
<protein>
    <recommendedName>
        <fullName evidence="4">Zinc finger DNA binding protein</fullName>
    </recommendedName>
</protein>
<organism evidence="2 3">
    <name type="scientific">Popillia japonica</name>
    <name type="common">Japanese beetle</name>
    <dbReference type="NCBI Taxonomy" id="7064"/>
    <lineage>
        <taxon>Eukaryota</taxon>
        <taxon>Metazoa</taxon>
        <taxon>Ecdysozoa</taxon>
        <taxon>Arthropoda</taxon>
        <taxon>Hexapoda</taxon>
        <taxon>Insecta</taxon>
        <taxon>Pterygota</taxon>
        <taxon>Neoptera</taxon>
        <taxon>Endopterygota</taxon>
        <taxon>Coleoptera</taxon>
        <taxon>Polyphaga</taxon>
        <taxon>Scarabaeiformia</taxon>
        <taxon>Scarabaeidae</taxon>
        <taxon>Rutelinae</taxon>
        <taxon>Popillia</taxon>
    </lineage>
</organism>
<evidence type="ECO:0000313" key="3">
    <source>
        <dbReference type="Proteomes" id="UP001458880"/>
    </source>
</evidence>
<dbReference type="EMBL" id="JASPKY010000161">
    <property type="protein sequence ID" value="KAK9729317.1"/>
    <property type="molecule type" value="Genomic_DNA"/>
</dbReference>
<accession>A0AAW1L487</accession>
<gene>
    <name evidence="2" type="ORF">QE152_g15969</name>
</gene>
<proteinExistence type="predicted"/>
<sequence>MAEGIRTRSSEEKEEALVCRIIEKILHSEKFLDKFISNKEEALVCRIIEKILHSDKFLDKFISNIRTSLENFFDTKTKVLEEKVVQLEAQMAVLSKENEALEQYSRRNSLRIYGIPKTKTENTDEIVMDLCKNKLNINVSSSVIDSSHRLPGKEGAHPPLIVKFVSRNIKNLIFANKKKLKGSSVIIKEDLTRKRAQLYVSACSRYGSKFVWTRDGNIVHLRSVSACLYI</sequence>
<dbReference type="AlphaFoldDB" id="A0AAW1L487"/>
<reference evidence="2 3" key="1">
    <citation type="journal article" date="2024" name="BMC Genomics">
        <title>De novo assembly and annotation of Popillia japonica's genome with initial clues to its potential as an invasive pest.</title>
        <authorList>
            <person name="Cucini C."/>
            <person name="Boschi S."/>
            <person name="Funari R."/>
            <person name="Cardaioli E."/>
            <person name="Iannotti N."/>
            <person name="Marturano G."/>
            <person name="Paoli F."/>
            <person name="Bruttini M."/>
            <person name="Carapelli A."/>
            <person name="Frati F."/>
            <person name="Nardi F."/>
        </authorList>
    </citation>
    <scope>NUCLEOTIDE SEQUENCE [LARGE SCALE GENOMIC DNA]</scope>
    <source>
        <strain evidence="2">DMR45628</strain>
    </source>
</reference>
<dbReference type="Proteomes" id="UP001458880">
    <property type="component" value="Unassembled WGS sequence"/>
</dbReference>
<feature type="coiled-coil region" evidence="1">
    <location>
        <begin position="77"/>
        <end position="107"/>
    </location>
</feature>